<dbReference type="GO" id="GO:0009307">
    <property type="term" value="P:DNA restriction-modification system"/>
    <property type="evidence" value="ECO:0007669"/>
    <property type="project" value="UniProtKB-KW"/>
</dbReference>
<dbReference type="InterPro" id="IPR000055">
    <property type="entry name" value="Restrct_endonuc_typeI_TRD"/>
</dbReference>
<dbReference type="InterPro" id="IPR052021">
    <property type="entry name" value="Type-I_RS_S_subunit"/>
</dbReference>
<evidence type="ECO:0000256" key="2">
    <source>
        <dbReference type="ARBA" id="ARBA00022747"/>
    </source>
</evidence>
<evidence type="ECO:0000256" key="1">
    <source>
        <dbReference type="ARBA" id="ARBA00010923"/>
    </source>
</evidence>
<sequence length="353" mass="41253">MPDNFKYVDLESVVGTSLIKAKLTTKQLAPSRAQRVAKKGDIFYQTVRPYQKNNFLFDINNYDFQYVFSTGYAQLRSEINNYFLFSYLQRQRFVNLILRRSTGTSYPAISSKDLSEIKIIFPRNSKEQENIGKIINLIDALITLQQRKMEQLKQLKKAMLQQLFVNKNNKQPILKFKNFRNNWREYKLSEIVNLEDNKRKPVKATERIRGKIPYYGANGIQDYVKGYTHIGKHVLIAEDGANSVDDYPIYFIYSPSWINNHTHVLTAKEEILSSEFLAYALKKINYAKYLVGSGRYKLNAEILKLIPLKIPTMNEQKYIESNLSKIDKLIALQQNKLTQLTALKKYLLQKLFI</sequence>
<dbReference type="SUPFAM" id="SSF116734">
    <property type="entry name" value="DNA methylase specificity domain"/>
    <property type="match status" value="2"/>
</dbReference>
<dbReference type="Pfam" id="PF01420">
    <property type="entry name" value="Methylase_S"/>
    <property type="match status" value="2"/>
</dbReference>
<organism evidence="5 6">
    <name type="scientific">Limosilactobacillus reuteri</name>
    <name type="common">Lactobacillus reuteri</name>
    <dbReference type="NCBI Taxonomy" id="1598"/>
    <lineage>
        <taxon>Bacteria</taxon>
        <taxon>Bacillati</taxon>
        <taxon>Bacillota</taxon>
        <taxon>Bacilli</taxon>
        <taxon>Lactobacillales</taxon>
        <taxon>Lactobacillaceae</taxon>
        <taxon>Limosilactobacillus</taxon>
    </lineage>
</organism>
<accession>A0AAE5J5D2</accession>
<evidence type="ECO:0000313" key="5">
    <source>
        <dbReference type="EMBL" id="OTA81534.1"/>
    </source>
</evidence>
<gene>
    <name evidence="5" type="ORF">BHL83_02245</name>
</gene>
<keyword evidence="2" id="KW-0680">Restriction system</keyword>
<proteinExistence type="inferred from homology"/>
<comment type="caution">
    <text evidence="5">The sequence shown here is derived from an EMBL/GenBank/DDBJ whole genome shotgun (WGS) entry which is preliminary data.</text>
</comment>
<dbReference type="Gene3D" id="3.90.220.20">
    <property type="entry name" value="DNA methylase specificity domains"/>
    <property type="match status" value="2"/>
</dbReference>
<reference evidence="5 6" key="1">
    <citation type="submission" date="2016-09" db="EMBL/GenBank/DDBJ databases">
        <title>Lactobacillus reuteri KLR3006, genome sequencing and assembly.</title>
        <authorList>
            <person name="Lee J.-Y."/>
            <person name="Kim E.B."/>
            <person name="Choi Y.-J."/>
        </authorList>
    </citation>
    <scope>NUCLEOTIDE SEQUENCE [LARGE SCALE GENOMIC DNA]</scope>
    <source>
        <strain evidence="5 6">KLR3006</strain>
    </source>
</reference>
<dbReference type="PANTHER" id="PTHR30408">
    <property type="entry name" value="TYPE-1 RESTRICTION ENZYME ECOKI SPECIFICITY PROTEIN"/>
    <property type="match status" value="1"/>
</dbReference>
<evidence type="ECO:0000256" key="3">
    <source>
        <dbReference type="ARBA" id="ARBA00023125"/>
    </source>
</evidence>
<dbReference type="CDD" id="cd17262">
    <property type="entry name" value="RMtype1_S_Aco12261I-TRD2-CR2"/>
    <property type="match status" value="1"/>
</dbReference>
<feature type="domain" description="Type I restriction modification DNA specificity" evidence="4">
    <location>
        <begin position="182"/>
        <end position="341"/>
    </location>
</feature>
<comment type="similarity">
    <text evidence="1">Belongs to the type-I restriction system S methylase family.</text>
</comment>
<evidence type="ECO:0000313" key="6">
    <source>
        <dbReference type="Proteomes" id="UP000194219"/>
    </source>
</evidence>
<name>A0AAE5J5D2_LIMRT</name>
<dbReference type="EMBL" id="MIMV01000246">
    <property type="protein sequence ID" value="OTA81534.1"/>
    <property type="molecule type" value="Genomic_DNA"/>
</dbReference>
<dbReference type="PANTHER" id="PTHR30408:SF13">
    <property type="entry name" value="TYPE I RESTRICTION ENZYME HINDI SPECIFICITY SUBUNIT"/>
    <property type="match status" value="1"/>
</dbReference>
<dbReference type="Gene3D" id="1.10.287.1120">
    <property type="entry name" value="Bipartite methylase S protein"/>
    <property type="match status" value="1"/>
</dbReference>
<dbReference type="Proteomes" id="UP000194219">
    <property type="component" value="Unassembled WGS sequence"/>
</dbReference>
<dbReference type="GO" id="GO:0003677">
    <property type="term" value="F:DNA binding"/>
    <property type="evidence" value="ECO:0007669"/>
    <property type="project" value="UniProtKB-KW"/>
</dbReference>
<evidence type="ECO:0000259" key="4">
    <source>
        <dbReference type="Pfam" id="PF01420"/>
    </source>
</evidence>
<dbReference type="AlphaFoldDB" id="A0AAE5J5D2"/>
<protein>
    <recommendedName>
        <fullName evidence="4">Type I restriction modification DNA specificity domain-containing protein</fullName>
    </recommendedName>
</protein>
<dbReference type="InterPro" id="IPR044946">
    <property type="entry name" value="Restrct_endonuc_typeI_TRD_sf"/>
</dbReference>
<keyword evidence="3" id="KW-0238">DNA-binding</keyword>
<feature type="domain" description="Type I restriction modification DNA specificity" evidence="4">
    <location>
        <begin position="61"/>
        <end position="154"/>
    </location>
</feature>